<evidence type="ECO:0000313" key="3">
    <source>
        <dbReference type="Proteomes" id="UP000321484"/>
    </source>
</evidence>
<protein>
    <recommendedName>
        <fullName evidence="4">Septum formation-related domain-containing protein</fullName>
    </recommendedName>
</protein>
<feature type="transmembrane region" description="Helical" evidence="1">
    <location>
        <begin position="33"/>
        <end position="58"/>
    </location>
</feature>
<keyword evidence="1" id="KW-0812">Transmembrane</keyword>
<comment type="caution">
    <text evidence="2">The sequence shown here is derived from an EMBL/GenBank/DDBJ whole genome shotgun (WGS) entry which is preliminary data.</text>
</comment>
<evidence type="ECO:0000313" key="2">
    <source>
        <dbReference type="EMBL" id="GEN80382.1"/>
    </source>
</evidence>
<evidence type="ECO:0008006" key="4">
    <source>
        <dbReference type="Google" id="ProtNLM"/>
    </source>
</evidence>
<dbReference type="EMBL" id="BJYK01000006">
    <property type="protein sequence ID" value="GEN80382.1"/>
    <property type="molecule type" value="Genomic_DNA"/>
</dbReference>
<sequence length="170" mass="18245">MQAPAGYYPQQPYYAPGWTQAQTQPQRHRGRKIALFATLAVVVLGVLGTVTAAGLYWWGTQPIGDVTSPTSATARQVRAGHCIRDLPADGSVGSVTLVPCSDDHEAEVLGSLRLDDGPWPGDDGAAEAAAWCEMDNDHAAAGYRPVVWTPSRQSWTQGDRVALCIAWLDD</sequence>
<reference evidence="2 3" key="1">
    <citation type="submission" date="2019-07" db="EMBL/GenBank/DDBJ databases">
        <title>Whole genome shotgun sequence of Actinotalea fermentans NBRC 105374.</title>
        <authorList>
            <person name="Hosoyama A."/>
            <person name="Uohara A."/>
            <person name="Ohji S."/>
            <person name="Ichikawa N."/>
        </authorList>
    </citation>
    <scope>NUCLEOTIDE SEQUENCE [LARGE SCALE GENOMIC DNA]</scope>
    <source>
        <strain evidence="2 3">NBRC 105374</strain>
    </source>
</reference>
<dbReference type="AlphaFoldDB" id="A0A511YYV8"/>
<proteinExistence type="predicted"/>
<dbReference type="Proteomes" id="UP000321484">
    <property type="component" value="Unassembled WGS sequence"/>
</dbReference>
<keyword evidence="3" id="KW-1185">Reference proteome</keyword>
<keyword evidence="1" id="KW-0472">Membrane</keyword>
<organism evidence="2 3">
    <name type="scientific">Actinotalea fermentans</name>
    <dbReference type="NCBI Taxonomy" id="43671"/>
    <lineage>
        <taxon>Bacteria</taxon>
        <taxon>Bacillati</taxon>
        <taxon>Actinomycetota</taxon>
        <taxon>Actinomycetes</taxon>
        <taxon>Micrococcales</taxon>
        <taxon>Cellulomonadaceae</taxon>
        <taxon>Actinotalea</taxon>
    </lineage>
</organism>
<evidence type="ECO:0000256" key="1">
    <source>
        <dbReference type="SAM" id="Phobius"/>
    </source>
</evidence>
<keyword evidence="1" id="KW-1133">Transmembrane helix</keyword>
<name>A0A511YYV8_9CELL</name>
<accession>A0A511YYV8</accession>
<gene>
    <name evidence="2" type="ORF">AFE02nite_21160</name>
</gene>